<organism evidence="5 6">
    <name type="scientific">Sphingobium chlorophenolicum</name>
    <dbReference type="NCBI Taxonomy" id="46429"/>
    <lineage>
        <taxon>Bacteria</taxon>
        <taxon>Pseudomonadati</taxon>
        <taxon>Pseudomonadota</taxon>
        <taxon>Alphaproteobacteria</taxon>
        <taxon>Sphingomonadales</taxon>
        <taxon>Sphingomonadaceae</taxon>
        <taxon>Sphingobium</taxon>
    </lineage>
</organism>
<reference evidence="5 6" key="1">
    <citation type="submission" date="2014-02" db="EMBL/GenBank/DDBJ databases">
        <title>Whole genome sequence of Sphingobium chlorophenolicum NBRC 16172.</title>
        <authorList>
            <person name="Gan H.M."/>
            <person name="Gan H.Y."/>
            <person name="Chew T.H."/>
            <person name="Savka M.A."/>
        </authorList>
    </citation>
    <scope>NUCLEOTIDE SEQUENCE [LARGE SCALE GENOMIC DNA]</scope>
    <source>
        <strain evidence="5 6">NBRC 16172</strain>
    </source>
</reference>
<comment type="caution">
    <text evidence="5">The sequence shown here is derived from an EMBL/GenBank/DDBJ whole genome shotgun (WGS) entry which is preliminary data.</text>
</comment>
<dbReference type="Gene3D" id="3.30.450.80">
    <property type="entry name" value="Transcription factor LuxR-like, autoinducer-binding domain"/>
    <property type="match status" value="1"/>
</dbReference>
<dbReference type="AlphaFoldDB" id="A0A081RKC1"/>
<proteinExistence type="predicted"/>
<dbReference type="OrthoDB" id="3170288at2"/>
<evidence type="ECO:0000256" key="3">
    <source>
        <dbReference type="ARBA" id="ARBA00023163"/>
    </source>
</evidence>
<gene>
    <name evidence="5" type="ORF">BV95_00283</name>
</gene>
<dbReference type="eggNOG" id="COG2197">
    <property type="taxonomic scope" value="Bacteria"/>
</dbReference>
<sequence length="263" mass="29342">MYVNARLRETLSRFNVASSMEALLAALADAATKMGFPYVAMIQHGGLPRLVERALVITNYPAEFVRFYTESHAYVIDPVYEVSQLLDRPFSWDEIPGYVDLTGTQSALFEEARLHGLVHGVTVPLHIPSESHASCTFARAEPIMASPSLLTTLHIVAAFGFKAGLRLHHASRGHDVPRLTRREAQCTALVAVGKSDWEISQILGLSETSVRYFVSHAKQRYGVYKRSELVARALIDAQILRNDQGIIEAGPRRPRHRAKRRSP</sequence>
<dbReference type="PANTHER" id="PTHR44688">
    <property type="entry name" value="DNA-BINDING TRANSCRIPTIONAL ACTIVATOR DEVR_DOSR"/>
    <property type="match status" value="1"/>
</dbReference>
<dbReference type="SUPFAM" id="SSF46894">
    <property type="entry name" value="C-terminal effector domain of the bipartite response regulators"/>
    <property type="match status" value="1"/>
</dbReference>
<evidence type="ECO:0000259" key="4">
    <source>
        <dbReference type="PROSITE" id="PS50043"/>
    </source>
</evidence>
<evidence type="ECO:0000313" key="6">
    <source>
        <dbReference type="Proteomes" id="UP000028411"/>
    </source>
</evidence>
<dbReference type="Pfam" id="PF03472">
    <property type="entry name" value="Autoind_bind"/>
    <property type="match status" value="1"/>
</dbReference>
<dbReference type="PANTHER" id="PTHR44688:SF16">
    <property type="entry name" value="DNA-BINDING TRANSCRIPTIONAL ACTIVATOR DEVR_DOSR"/>
    <property type="match status" value="1"/>
</dbReference>
<dbReference type="EMBL" id="JFHR01000001">
    <property type="protein sequence ID" value="KEQ55644.1"/>
    <property type="molecule type" value="Genomic_DNA"/>
</dbReference>
<dbReference type="RefSeq" id="WP_013846843.1">
    <property type="nucleotide sequence ID" value="NZ_JFHR01000001.1"/>
</dbReference>
<accession>A0A081RKC1</accession>
<dbReference type="GO" id="GO:0003677">
    <property type="term" value="F:DNA binding"/>
    <property type="evidence" value="ECO:0007669"/>
    <property type="project" value="UniProtKB-KW"/>
</dbReference>
<dbReference type="GO" id="GO:0006355">
    <property type="term" value="P:regulation of DNA-templated transcription"/>
    <property type="evidence" value="ECO:0007669"/>
    <property type="project" value="InterPro"/>
</dbReference>
<dbReference type="SUPFAM" id="SSF75516">
    <property type="entry name" value="Pheromone-binding domain of LuxR-like quorum-sensing transcription factors"/>
    <property type="match status" value="1"/>
</dbReference>
<feature type="domain" description="HTH luxR-type" evidence="4">
    <location>
        <begin position="172"/>
        <end position="237"/>
    </location>
</feature>
<dbReference type="InterPro" id="IPR000792">
    <property type="entry name" value="Tscrpt_reg_LuxR_C"/>
</dbReference>
<dbReference type="InterPro" id="IPR016032">
    <property type="entry name" value="Sig_transdc_resp-reg_C-effctor"/>
</dbReference>
<dbReference type="Pfam" id="PF00196">
    <property type="entry name" value="GerE"/>
    <property type="match status" value="1"/>
</dbReference>
<keyword evidence="3" id="KW-0804">Transcription</keyword>
<dbReference type="InterPro" id="IPR005143">
    <property type="entry name" value="TF_LuxR_autoind-bd_dom"/>
</dbReference>
<dbReference type="SMART" id="SM00421">
    <property type="entry name" value="HTH_LUXR"/>
    <property type="match status" value="1"/>
</dbReference>
<evidence type="ECO:0000313" key="5">
    <source>
        <dbReference type="EMBL" id="KEQ55644.1"/>
    </source>
</evidence>
<dbReference type="PROSITE" id="PS50043">
    <property type="entry name" value="HTH_LUXR_2"/>
    <property type="match status" value="1"/>
</dbReference>
<dbReference type="InterPro" id="IPR036388">
    <property type="entry name" value="WH-like_DNA-bd_sf"/>
</dbReference>
<protein>
    <submittedName>
        <fullName evidence="5">Putative LuxR family transcriptional regulator</fullName>
    </submittedName>
</protein>
<dbReference type="PATRIC" id="fig|46429.4.peg.281"/>
<dbReference type="Proteomes" id="UP000028411">
    <property type="component" value="Unassembled WGS sequence"/>
</dbReference>
<dbReference type="CDD" id="cd06170">
    <property type="entry name" value="LuxR_C_like"/>
    <property type="match status" value="1"/>
</dbReference>
<evidence type="ECO:0000256" key="2">
    <source>
        <dbReference type="ARBA" id="ARBA00023125"/>
    </source>
</evidence>
<dbReference type="InterPro" id="IPR036693">
    <property type="entry name" value="TF_LuxR_autoind-bd_dom_sf"/>
</dbReference>
<evidence type="ECO:0000256" key="1">
    <source>
        <dbReference type="ARBA" id="ARBA00023015"/>
    </source>
</evidence>
<name>A0A081RKC1_SPHCR</name>
<dbReference type="Gene3D" id="1.10.10.10">
    <property type="entry name" value="Winged helix-like DNA-binding domain superfamily/Winged helix DNA-binding domain"/>
    <property type="match status" value="1"/>
</dbReference>
<keyword evidence="2" id="KW-0238">DNA-binding</keyword>
<keyword evidence="1" id="KW-0805">Transcription regulation</keyword>